<accession>A0ABY4KVY2</accession>
<dbReference type="EMBL" id="CP051627">
    <property type="protein sequence ID" value="UPT19597.1"/>
    <property type="molecule type" value="Genomic_DNA"/>
</dbReference>
<keyword evidence="2" id="KW-1133">Transmembrane helix</keyword>
<dbReference type="SMART" id="SM00327">
    <property type="entry name" value="VWA"/>
    <property type="match status" value="1"/>
</dbReference>
<dbReference type="CDD" id="cd00198">
    <property type="entry name" value="vWFA"/>
    <property type="match status" value="1"/>
</dbReference>
<feature type="transmembrane region" description="Helical" evidence="2">
    <location>
        <begin position="48"/>
        <end position="68"/>
    </location>
</feature>
<evidence type="ECO:0000256" key="2">
    <source>
        <dbReference type="SAM" id="Phobius"/>
    </source>
</evidence>
<evidence type="ECO:0000313" key="4">
    <source>
        <dbReference type="EMBL" id="UPT19597.1"/>
    </source>
</evidence>
<keyword evidence="5" id="KW-1185">Reference proteome</keyword>
<dbReference type="SUPFAM" id="SSF53300">
    <property type="entry name" value="vWA-like"/>
    <property type="match status" value="1"/>
</dbReference>
<keyword evidence="2" id="KW-0812">Transmembrane</keyword>
<feature type="region of interest" description="Disordered" evidence="1">
    <location>
        <begin position="656"/>
        <end position="676"/>
    </location>
</feature>
<evidence type="ECO:0000259" key="3">
    <source>
        <dbReference type="PROSITE" id="PS50234"/>
    </source>
</evidence>
<dbReference type="RefSeq" id="WP_248591818.1">
    <property type="nucleotide sequence ID" value="NZ_BAABEB010000001.1"/>
</dbReference>
<feature type="transmembrane region" description="Helical" evidence="2">
    <location>
        <begin position="89"/>
        <end position="111"/>
    </location>
</feature>
<protein>
    <submittedName>
        <fullName evidence="4">VWA domain-containing protein</fullName>
    </submittedName>
</protein>
<keyword evidence="2" id="KW-0472">Membrane</keyword>
<feature type="transmembrane region" description="Helical" evidence="2">
    <location>
        <begin position="16"/>
        <end position="36"/>
    </location>
</feature>
<dbReference type="Proteomes" id="UP000832041">
    <property type="component" value="Chromosome"/>
</dbReference>
<organism evidence="4 5">
    <name type="scientific">Thermobifida alba</name>
    <name type="common">Thermomonospora alba</name>
    <dbReference type="NCBI Taxonomy" id="53522"/>
    <lineage>
        <taxon>Bacteria</taxon>
        <taxon>Bacillati</taxon>
        <taxon>Actinomycetota</taxon>
        <taxon>Actinomycetes</taxon>
        <taxon>Streptosporangiales</taxon>
        <taxon>Nocardiopsidaceae</taxon>
        <taxon>Thermobifida</taxon>
    </lineage>
</organism>
<dbReference type="PROSITE" id="PS50234">
    <property type="entry name" value="VWFA"/>
    <property type="match status" value="1"/>
</dbReference>
<dbReference type="InterPro" id="IPR002035">
    <property type="entry name" value="VWF_A"/>
</dbReference>
<evidence type="ECO:0000313" key="5">
    <source>
        <dbReference type="Proteomes" id="UP000832041"/>
    </source>
</evidence>
<gene>
    <name evidence="4" type="ORF">FOF52_00295</name>
</gene>
<dbReference type="Gene3D" id="3.40.50.410">
    <property type="entry name" value="von Willebrand factor, type A domain"/>
    <property type="match status" value="1"/>
</dbReference>
<proteinExistence type="predicted"/>
<sequence>MTQTDRRGKTKKSTSFIGFLAVTVLSSLFIALWQEFLGQTLGALLGDLLWVGAFLLLLGSLVLLLAHAQRGGPHELLRLLVKVLPDTPATGYVLTAIAGISAATLIAPLVWPALSPSCPLPVQLIVATTADSETVLRRAADDHETARREENGGCRPVDVLVYAAGTTETVRTMLGNGWELPANTVELGAGPSGRSYLIDRSLGARPHYWIPESTIEYLELAPPEDGRIDRSQELGDTGLDYLGPTRMTPLVWAVPATFPPDVEPGILPDDPELDWARPGLQWTSVGRLHGAHQVRVLTESGREAETAQAEDRFLGEEGADSSAALLCRLGRWTDTVALVSEAAVYRAREAEDDASPECPGETRTGLAPRYAPDLPFLDHPLVRVLWSAEEPSDLTAERRAFERFLLDLAEDEDAYAPGGVYAGYRSVTGRGEAADDMADEHGAGLRERVFGWVARFDPVEWHEWAQRADRAYQEASEPATILLAFDRSTSMASVPQQFDAARTAATTIIGRLRAQDRFGLWSYPAGDTGADATAATTLVALTHRDDLPEGLLATVEGLAPVHRPTPLREVVRAGVLALEEDAAPGAVLVVVTDGVRVQDDAGLGQEELDRVLDDTDVRVRIIAVGGGARQAADQTACDVGLLPRLAEHPRVECRDADRGRADGSARGVVEEARGGR</sequence>
<dbReference type="InterPro" id="IPR036465">
    <property type="entry name" value="vWFA_dom_sf"/>
</dbReference>
<reference evidence="4 5" key="1">
    <citation type="submission" date="2020-04" db="EMBL/GenBank/DDBJ databases">
        <title>Thermobifida alba genome sequencing and assembly.</title>
        <authorList>
            <person name="Luzics S."/>
            <person name="Horvath B."/>
            <person name="Nagy I."/>
            <person name="Toth A."/>
            <person name="Nagy I."/>
            <person name="Kukolya J."/>
        </authorList>
    </citation>
    <scope>NUCLEOTIDE SEQUENCE [LARGE SCALE GENOMIC DNA]</scope>
    <source>
        <strain evidence="4 5">DSM 43795</strain>
    </source>
</reference>
<evidence type="ECO:0000256" key="1">
    <source>
        <dbReference type="SAM" id="MobiDB-lite"/>
    </source>
</evidence>
<name>A0ABY4KVY2_THEAE</name>
<feature type="domain" description="VWFA" evidence="3">
    <location>
        <begin position="480"/>
        <end position="625"/>
    </location>
</feature>